<keyword evidence="4" id="KW-1185">Reference proteome</keyword>
<dbReference type="AlphaFoldDB" id="A0A1I5CSF2"/>
<evidence type="ECO:0000313" key="3">
    <source>
        <dbReference type="EMBL" id="SFN89909.1"/>
    </source>
</evidence>
<accession>A0A1I5CSF2</accession>
<organism evidence="3 4">
    <name type="scientific">Cohaesibacter marisflavi</name>
    <dbReference type="NCBI Taxonomy" id="655353"/>
    <lineage>
        <taxon>Bacteria</taxon>
        <taxon>Pseudomonadati</taxon>
        <taxon>Pseudomonadota</taxon>
        <taxon>Alphaproteobacteria</taxon>
        <taxon>Hyphomicrobiales</taxon>
        <taxon>Cohaesibacteraceae</taxon>
    </lineage>
</organism>
<protein>
    <submittedName>
        <fullName evidence="3">Uncharacterized protein</fullName>
    </submittedName>
</protein>
<dbReference type="Gene3D" id="3.30.450.20">
    <property type="entry name" value="PAS domain"/>
    <property type="match status" value="1"/>
</dbReference>
<feature type="transmembrane region" description="Helical" evidence="2">
    <location>
        <begin position="204"/>
        <end position="221"/>
    </location>
</feature>
<dbReference type="Proteomes" id="UP000199236">
    <property type="component" value="Unassembled WGS sequence"/>
</dbReference>
<dbReference type="Pfam" id="PF22673">
    <property type="entry name" value="MCP-like_PDC_1"/>
    <property type="match status" value="1"/>
</dbReference>
<dbReference type="RefSeq" id="WP_090069678.1">
    <property type="nucleotide sequence ID" value="NZ_FOVR01000002.1"/>
</dbReference>
<dbReference type="STRING" id="655353.SAMN04488056_102335"/>
<reference evidence="3 4" key="1">
    <citation type="submission" date="2016-10" db="EMBL/GenBank/DDBJ databases">
        <authorList>
            <person name="de Groot N.N."/>
        </authorList>
    </citation>
    <scope>NUCLEOTIDE SEQUENCE [LARGE SCALE GENOMIC DNA]</scope>
    <source>
        <strain evidence="3 4">CGMCC 1.9157</strain>
    </source>
</reference>
<sequence length="454" mass="50551">MDIIKTRPKMEAAILSGLVVSLICFLAFLIYSKSVDVLEKEIKIGLLSNVSAAATTIDGDLHKTFDKSTARDDPDYLAAIRPLEKIRQASANIRYIYTNILKGDDVFFILNPSPQNDNDGDGQPDVPPALMERYDDAAPELIEALKSQKKVVSDPYTDKWGTFISAYAPFYDAQGAFVGVLGMDLQLNDFYSRIYPIRLAFEKTAFIVVFIGLIIGLLTWISRKYAAFLGQQNAFLQSRQAQRGDHLALVKQNFIDLLEVFAKTPQKDGLTPLIKVWLEYLKSTEALVQDKENFRIDALMDDVKARMLPSTSLTISTDEAIPPVLLADKNVLQELLVICCTHIGTMAGANTVTLDIKRLDEAVDSLTFAMVFKAQGHHPSEGMSDRNLEPEYSKAELYSVQDLEFFKAVAAVKAMGGHVSWQEDAENNENENSSLSLELPISKYEEDNAREAAE</sequence>
<gene>
    <name evidence="3" type="ORF">SAMN04488056_102335</name>
</gene>
<evidence type="ECO:0000313" key="4">
    <source>
        <dbReference type="Proteomes" id="UP000199236"/>
    </source>
</evidence>
<feature type="compositionally biased region" description="Basic and acidic residues" evidence="1">
    <location>
        <begin position="443"/>
        <end position="454"/>
    </location>
</feature>
<keyword evidence="2" id="KW-0472">Membrane</keyword>
<evidence type="ECO:0000256" key="1">
    <source>
        <dbReference type="SAM" id="MobiDB-lite"/>
    </source>
</evidence>
<proteinExistence type="predicted"/>
<dbReference type="EMBL" id="FOVR01000002">
    <property type="protein sequence ID" value="SFN89909.1"/>
    <property type="molecule type" value="Genomic_DNA"/>
</dbReference>
<feature type="transmembrane region" description="Helical" evidence="2">
    <location>
        <begin position="12"/>
        <end position="31"/>
    </location>
</feature>
<keyword evidence="2" id="KW-0812">Transmembrane</keyword>
<feature type="compositionally biased region" description="Low complexity" evidence="1">
    <location>
        <begin position="430"/>
        <end position="439"/>
    </location>
</feature>
<evidence type="ECO:0000256" key="2">
    <source>
        <dbReference type="SAM" id="Phobius"/>
    </source>
</evidence>
<dbReference type="CDD" id="cd18773">
    <property type="entry name" value="PDC1_HK_sensor"/>
    <property type="match status" value="1"/>
</dbReference>
<name>A0A1I5CSF2_9HYPH</name>
<feature type="region of interest" description="Disordered" evidence="1">
    <location>
        <begin position="423"/>
        <end position="454"/>
    </location>
</feature>
<keyword evidence="2" id="KW-1133">Transmembrane helix</keyword>
<dbReference type="OrthoDB" id="9812260at2"/>